<dbReference type="Proteomes" id="UP000886861">
    <property type="component" value="Unassembled WGS sequence"/>
</dbReference>
<dbReference type="Gene3D" id="3.30.70.60">
    <property type="match status" value="1"/>
</dbReference>
<dbReference type="GO" id="GO:0006412">
    <property type="term" value="P:translation"/>
    <property type="evidence" value="ECO:0007669"/>
    <property type="project" value="UniProtKB-UniRule"/>
</dbReference>
<evidence type="ECO:0000256" key="3">
    <source>
        <dbReference type="ARBA" id="ARBA00035294"/>
    </source>
</evidence>
<dbReference type="SUPFAM" id="SSF54995">
    <property type="entry name" value="Ribosomal protein S6"/>
    <property type="match status" value="1"/>
</dbReference>
<accession>A0A9D1NE81</accession>
<dbReference type="NCBIfam" id="TIGR00166">
    <property type="entry name" value="S6"/>
    <property type="match status" value="1"/>
</dbReference>
<dbReference type="InterPro" id="IPR035980">
    <property type="entry name" value="Ribosomal_bS6_sf"/>
</dbReference>
<dbReference type="InterPro" id="IPR020814">
    <property type="entry name" value="Ribosomal_S6_plastid/chlpt"/>
</dbReference>
<dbReference type="GO" id="GO:0070181">
    <property type="term" value="F:small ribosomal subunit rRNA binding"/>
    <property type="evidence" value="ECO:0007669"/>
    <property type="project" value="TreeGrafter"/>
</dbReference>
<evidence type="ECO:0000256" key="2">
    <source>
        <dbReference type="ARBA" id="ARBA00035104"/>
    </source>
</evidence>
<dbReference type="GO" id="GO:0005840">
    <property type="term" value="C:ribosome"/>
    <property type="evidence" value="ECO:0007669"/>
    <property type="project" value="UniProtKB-KW"/>
</dbReference>
<dbReference type="PANTHER" id="PTHR21011">
    <property type="entry name" value="MITOCHONDRIAL 28S RIBOSOMAL PROTEIN S6"/>
    <property type="match status" value="1"/>
</dbReference>
<keyword evidence="4" id="KW-0687">Ribonucleoprotein</keyword>
<evidence type="ECO:0000313" key="5">
    <source>
        <dbReference type="EMBL" id="HIV01487.1"/>
    </source>
</evidence>
<evidence type="ECO:0000313" key="6">
    <source>
        <dbReference type="Proteomes" id="UP000886861"/>
    </source>
</evidence>
<dbReference type="InterPro" id="IPR000529">
    <property type="entry name" value="Ribosomal_bS6"/>
</dbReference>
<dbReference type="EMBL" id="DVOJ01000010">
    <property type="protein sequence ID" value="HIV01487.1"/>
    <property type="molecule type" value="Genomic_DNA"/>
</dbReference>
<keyword evidence="4" id="KW-0694">RNA-binding</keyword>
<name>A0A9D1NE81_9FIRM</name>
<protein>
    <recommendedName>
        <fullName evidence="3 4">Small ribosomal subunit protein bS6</fullName>
    </recommendedName>
</protein>
<organism evidence="5 6">
    <name type="scientific">Candidatus Caccopulliclostridium gallistercoris</name>
    <dbReference type="NCBI Taxonomy" id="2840719"/>
    <lineage>
        <taxon>Bacteria</taxon>
        <taxon>Bacillati</taxon>
        <taxon>Bacillota</taxon>
        <taxon>Clostridia</taxon>
        <taxon>Candidatus Caccopulliclostridium</taxon>
    </lineage>
</organism>
<sequence>MNKYELLYIISADASEEAREALIEKFKAYVENKKGVVEGIDRWGMKKFAYPINFKNEGFYVLMNFSAEPNVVNEMNKLMNITDGIVRQMFVAK</sequence>
<dbReference type="GO" id="GO:0003735">
    <property type="term" value="F:structural constituent of ribosome"/>
    <property type="evidence" value="ECO:0007669"/>
    <property type="project" value="InterPro"/>
</dbReference>
<keyword evidence="4" id="KW-0699">rRNA-binding</keyword>
<gene>
    <name evidence="4" type="primary">rpsF</name>
    <name evidence="5" type="ORF">IAA62_02920</name>
</gene>
<dbReference type="Pfam" id="PF01250">
    <property type="entry name" value="Ribosomal_S6"/>
    <property type="match status" value="1"/>
</dbReference>
<keyword evidence="4 5" id="KW-0689">Ribosomal protein</keyword>
<dbReference type="PANTHER" id="PTHR21011:SF1">
    <property type="entry name" value="SMALL RIBOSOMAL SUBUNIT PROTEIN BS6M"/>
    <property type="match status" value="1"/>
</dbReference>
<reference evidence="5" key="2">
    <citation type="journal article" date="2021" name="PeerJ">
        <title>Extensive microbial diversity within the chicken gut microbiome revealed by metagenomics and culture.</title>
        <authorList>
            <person name="Gilroy R."/>
            <person name="Ravi A."/>
            <person name="Getino M."/>
            <person name="Pursley I."/>
            <person name="Horton D.L."/>
            <person name="Alikhan N.F."/>
            <person name="Baker D."/>
            <person name="Gharbi K."/>
            <person name="Hall N."/>
            <person name="Watson M."/>
            <person name="Adriaenssens E.M."/>
            <person name="Foster-Nyarko E."/>
            <person name="Jarju S."/>
            <person name="Secka A."/>
            <person name="Antonio M."/>
            <person name="Oren A."/>
            <person name="Chaudhuri R.R."/>
            <person name="La Ragione R."/>
            <person name="Hildebrand F."/>
            <person name="Pallen M.J."/>
        </authorList>
    </citation>
    <scope>NUCLEOTIDE SEQUENCE</scope>
    <source>
        <strain evidence="5">CHK186-9395</strain>
    </source>
</reference>
<dbReference type="CDD" id="cd00473">
    <property type="entry name" value="bS6"/>
    <property type="match status" value="1"/>
</dbReference>
<reference evidence="5" key="1">
    <citation type="submission" date="2020-10" db="EMBL/GenBank/DDBJ databases">
        <authorList>
            <person name="Gilroy R."/>
        </authorList>
    </citation>
    <scope>NUCLEOTIDE SEQUENCE</scope>
    <source>
        <strain evidence="5">CHK186-9395</strain>
    </source>
</reference>
<dbReference type="GO" id="GO:1990904">
    <property type="term" value="C:ribonucleoprotein complex"/>
    <property type="evidence" value="ECO:0007669"/>
    <property type="project" value="UniProtKB-KW"/>
</dbReference>
<proteinExistence type="inferred from homology"/>
<dbReference type="AlphaFoldDB" id="A0A9D1NE81"/>
<evidence type="ECO:0000256" key="4">
    <source>
        <dbReference type="HAMAP-Rule" id="MF_00360"/>
    </source>
</evidence>
<comment type="caution">
    <text evidence="5">The sequence shown here is derived from an EMBL/GenBank/DDBJ whole genome shotgun (WGS) entry which is preliminary data.</text>
</comment>
<dbReference type="GO" id="GO:0005737">
    <property type="term" value="C:cytoplasm"/>
    <property type="evidence" value="ECO:0007669"/>
    <property type="project" value="UniProtKB-ARBA"/>
</dbReference>
<dbReference type="InterPro" id="IPR014717">
    <property type="entry name" value="Transl_elong_EF1B/ribsomal_bS6"/>
</dbReference>
<comment type="function">
    <text evidence="2 4">Binds together with bS18 to 16S ribosomal RNA.</text>
</comment>
<evidence type="ECO:0000256" key="1">
    <source>
        <dbReference type="ARBA" id="ARBA00009512"/>
    </source>
</evidence>
<comment type="similarity">
    <text evidence="1 4">Belongs to the bacterial ribosomal protein bS6 family.</text>
</comment>
<dbReference type="HAMAP" id="MF_00360">
    <property type="entry name" value="Ribosomal_bS6"/>
    <property type="match status" value="1"/>
</dbReference>